<dbReference type="EMBL" id="JAQQBS010001425">
    <property type="protein sequence ID" value="KAK0157470.1"/>
    <property type="molecule type" value="Genomic_DNA"/>
</dbReference>
<gene>
    <name evidence="4" type="ORF">PV328_011212</name>
</gene>
<proteinExistence type="inferred from homology"/>
<dbReference type="SMART" id="SM01057">
    <property type="entry name" value="Carb_anhydrase"/>
    <property type="match status" value="1"/>
</dbReference>
<comment type="caution">
    <text evidence="4">The sequence shown here is derived from an EMBL/GenBank/DDBJ whole genome shotgun (WGS) entry which is preliminary data.</text>
</comment>
<dbReference type="PROSITE" id="PS51144">
    <property type="entry name" value="ALPHA_CA_2"/>
    <property type="match status" value="1"/>
</dbReference>
<dbReference type="PANTHER" id="PTHR18952">
    <property type="entry name" value="CARBONIC ANHYDRASE"/>
    <property type="match status" value="1"/>
</dbReference>
<feature type="domain" description="Alpha-carbonic anhydrase" evidence="3">
    <location>
        <begin position="28"/>
        <end position="280"/>
    </location>
</feature>
<dbReference type="GO" id="GO:0005737">
    <property type="term" value="C:cytoplasm"/>
    <property type="evidence" value="ECO:0007669"/>
    <property type="project" value="TreeGrafter"/>
</dbReference>
<dbReference type="GO" id="GO:0008270">
    <property type="term" value="F:zinc ion binding"/>
    <property type="evidence" value="ECO:0007669"/>
    <property type="project" value="InterPro"/>
</dbReference>
<organism evidence="4 5">
    <name type="scientific">Microctonus aethiopoides</name>
    <dbReference type="NCBI Taxonomy" id="144406"/>
    <lineage>
        <taxon>Eukaryota</taxon>
        <taxon>Metazoa</taxon>
        <taxon>Ecdysozoa</taxon>
        <taxon>Arthropoda</taxon>
        <taxon>Hexapoda</taxon>
        <taxon>Insecta</taxon>
        <taxon>Pterygota</taxon>
        <taxon>Neoptera</taxon>
        <taxon>Endopterygota</taxon>
        <taxon>Hymenoptera</taxon>
        <taxon>Apocrita</taxon>
        <taxon>Ichneumonoidea</taxon>
        <taxon>Braconidae</taxon>
        <taxon>Euphorinae</taxon>
        <taxon>Microctonus</taxon>
    </lineage>
</organism>
<keyword evidence="2" id="KW-0472">Membrane</keyword>
<dbReference type="PANTHER" id="PTHR18952:SF270">
    <property type="entry name" value="CARBONIC ANHYDRASE"/>
    <property type="match status" value="1"/>
</dbReference>
<dbReference type="CDD" id="cd00326">
    <property type="entry name" value="alpha_CA"/>
    <property type="match status" value="1"/>
</dbReference>
<reference evidence="4" key="2">
    <citation type="submission" date="2023-03" db="EMBL/GenBank/DDBJ databases">
        <authorList>
            <person name="Inwood S.N."/>
            <person name="Skelly J.G."/>
            <person name="Guhlin J."/>
            <person name="Harrop T.W.R."/>
            <person name="Goldson S.G."/>
            <person name="Dearden P.K."/>
        </authorList>
    </citation>
    <scope>NUCLEOTIDE SEQUENCE</scope>
    <source>
        <strain evidence="4">Irish</strain>
        <tissue evidence="4">Whole body</tissue>
    </source>
</reference>
<evidence type="ECO:0000313" key="4">
    <source>
        <dbReference type="EMBL" id="KAK0157470.1"/>
    </source>
</evidence>
<protein>
    <recommendedName>
        <fullName evidence="3">Alpha-carbonic anhydrase domain-containing protein</fullName>
    </recommendedName>
</protein>
<keyword evidence="2" id="KW-1133">Transmembrane helix</keyword>
<dbReference type="InterPro" id="IPR023561">
    <property type="entry name" value="Carbonic_anhydrase_a-class"/>
</dbReference>
<sequence>MPGITDDLVQYVPGVDHARSNHLQSCSTPFRYRQILHLALDSSPGTWPDLCQSGKRQSPIDILTDHTLKVDLGSLKFIRYDYAYSGIVTNTGHNVQITLSGIPVYVTGGGLASMFILEQLHFHWDAEHTIDGVRDALELHFVHYDKKYGNLSNASHYQNGICVVAVLFKFADDDNSDLYNILNATESVSQWVGKSSVEMQRKVVPMLLLPKDRTTYYRYDGSLTTPGCQEAVTWFILTEKLPISESQVNILRNVKTNNGTLKHNFRPTQNQHNRIIYHHLLGYTSTAVMQKEILPFFNFIYVFIIIVYPHLFITS</sequence>
<dbReference type="GO" id="GO:0004089">
    <property type="term" value="F:carbonate dehydratase activity"/>
    <property type="evidence" value="ECO:0007669"/>
    <property type="project" value="InterPro"/>
</dbReference>
<accession>A0AA39EXN1</accession>
<evidence type="ECO:0000313" key="5">
    <source>
        <dbReference type="Proteomes" id="UP001168990"/>
    </source>
</evidence>
<dbReference type="SUPFAM" id="SSF51069">
    <property type="entry name" value="Carbonic anhydrase"/>
    <property type="match status" value="1"/>
</dbReference>
<reference evidence="4" key="1">
    <citation type="journal article" date="2023" name="bioRxiv">
        <title>Scaffold-level genome assemblies of two parasitoid biocontrol wasps reveal the parthenogenesis mechanism and an associated novel virus.</title>
        <authorList>
            <person name="Inwood S."/>
            <person name="Skelly J."/>
            <person name="Guhlin J."/>
            <person name="Harrop T."/>
            <person name="Goldson S."/>
            <person name="Dearden P."/>
        </authorList>
    </citation>
    <scope>NUCLEOTIDE SEQUENCE</scope>
    <source>
        <strain evidence="4">Irish</strain>
        <tissue evidence="4">Whole body</tissue>
    </source>
</reference>
<keyword evidence="5" id="KW-1185">Reference proteome</keyword>
<dbReference type="Pfam" id="PF00194">
    <property type="entry name" value="Carb_anhydrase"/>
    <property type="match status" value="1"/>
</dbReference>
<comment type="similarity">
    <text evidence="1">Belongs to the alpha-carbonic anhydrase family.</text>
</comment>
<dbReference type="InterPro" id="IPR036398">
    <property type="entry name" value="CA_dom_sf"/>
</dbReference>
<name>A0AA39EXN1_9HYME</name>
<feature type="transmembrane region" description="Helical" evidence="2">
    <location>
        <begin position="293"/>
        <end position="313"/>
    </location>
</feature>
<evidence type="ECO:0000256" key="1">
    <source>
        <dbReference type="ARBA" id="ARBA00010718"/>
    </source>
</evidence>
<evidence type="ECO:0000256" key="2">
    <source>
        <dbReference type="SAM" id="Phobius"/>
    </source>
</evidence>
<keyword evidence="2" id="KW-0812">Transmembrane</keyword>
<dbReference type="Gene3D" id="3.10.200.10">
    <property type="entry name" value="Alpha carbonic anhydrase"/>
    <property type="match status" value="1"/>
</dbReference>
<dbReference type="Proteomes" id="UP001168990">
    <property type="component" value="Unassembled WGS sequence"/>
</dbReference>
<evidence type="ECO:0000259" key="3">
    <source>
        <dbReference type="PROSITE" id="PS51144"/>
    </source>
</evidence>
<dbReference type="AlphaFoldDB" id="A0AA39EXN1"/>
<dbReference type="InterPro" id="IPR001148">
    <property type="entry name" value="CA_dom"/>
</dbReference>